<organism evidence="1 2">
    <name type="scientific">Streptomyces phage Heather</name>
    <dbReference type="NCBI Taxonomy" id="2562343"/>
    <lineage>
        <taxon>Viruses</taxon>
        <taxon>Duplodnaviria</taxon>
        <taxon>Heunggongvirae</taxon>
        <taxon>Uroviricota</taxon>
        <taxon>Caudoviricetes</taxon>
        <taxon>Colingsworthviridae</taxon>
        <taxon>Sebastisaurusvirus</taxon>
        <taxon>Sebastisaurusvirus heather</taxon>
    </lineage>
</organism>
<evidence type="ECO:0000313" key="1">
    <source>
        <dbReference type="EMBL" id="QBZ73392.1"/>
    </source>
</evidence>
<evidence type="ECO:0000313" key="2">
    <source>
        <dbReference type="Proteomes" id="UP000297168"/>
    </source>
</evidence>
<gene>
    <name evidence="1" type="primary">22</name>
    <name evidence="1" type="ORF">SEA_HEATHER_22</name>
</gene>
<dbReference type="EMBL" id="MK686069">
    <property type="protein sequence ID" value="QBZ73392.1"/>
    <property type="molecule type" value="Genomic_DNA"/>
</dbReference>
<dbReference type="Proteomes" id="UP000297168">
    <property type="component" value="Segment"/>
</dbReference>
<proteinExistence type="predicted"/>
<name>A0A4D6E5E6_9CAUD</name>
<accession>A0A4D6E5E6</accession>
<reference evidence="2" key="1">
    <citation type="submission" date="2019-03" db="EMBL/GenBank/DDBJ databases">
        <authorList>
            <person name="Goralski S.M."/>
            <person name="Markward M.L."/>
            <person name="Addai K."/>
            <person name="Agarwal S."/>
            <person name="Ahmad I.M."/>
            <person name="Alumyar Y.S."/>
            <person name="An J."/>
            <person name="Antar T.E."/>
            <person name="Antony V."/>
            <person name="Arvin L.E."/>
            <person name="Atanasoff K.E."/>
            <person name="Ati R."/>
            <person name="Batista A."/>
            <person name="Bembuh M.L."/>
            <person name="Bhardvaj T.B."/>
            <person name="Brown C.J."/>
            <person name="Butt S.T."/>
            <person name="Cahn D."/>
            <person name="Canales I.-I."/>
            <person name="Carr K."/>
            <person name="Chen K.Z."/>
            <person name="Chen M."/>
            <person name="Chigurupati S."/>
            <person name="Chou C."/>
            <person name="Chung C.S."/>
            <person name="Cole S.T."/>
            <person name="Colson C.L."/>
            <person name="Dent D.M."/>
            <person name="Djiogo E.M."/>
            <person name="Domrachev B.M."/>
            <person name="Dwivedi J."/>
            <person name="Ehsani C."/>
            <person name="Essien U.A."/>
            <person name="Fakhar A."/>
            <person name="Flood S.H."/>
            <person name="Furletti G."/>
            <person name="Gebreegziabher M."/>
            <person name="Gruver-Williams A."/>
            <person name="Guldan M.L."/>
            <person name="Gurung S."/>
            <person name="Heo K."/>
            <person name="John R.A."/>
            <person name="Kabir L."/>
            <person name="Kaira H."/>
            <person name="Kane M.S."/>
            <person name="Karanja M."/>
            <person name="Karley A.N."/>
            <person name="Kelleher J."/>
            <person name="Khan A.M."/>
            <person name="Khan A."/>
            <person name="Kharel S."/>
            <person name="Kidane M."/>
            <person name="Konanur P."/>
            <person name="Kuo N.K."/>
            <person name="Kyaw G."/>
            <person name="Lahijan N."/>
            <person name="Lamm D.N."/>
            <person name="Lance S.V."/>
            <person name="Le C."/>
            <person name="Lee C.H."/>
            <person name="Leka D."/>
            <person name="Li C."/>
            <person name="Lim S.Y."/>
            <person name="Lo J."/>
            <person name="Ludwig S."/>
            <person name="Mahaney V.M."/>
            <person name="Mangukiya A."/>
            <person name="Mani D."/>
            <person name="Mariano P."/>
            <person name="Mbaekwe U."/>
            <person name="McGowan H."/>
            <person name="McNamara A."/>
            <person name="Mebrahtu S."/>
            <person name="Mohamed A."/>
            <person name="Mohamed M.E."/>
            <person name="Muntaka F."/>
            <person name="Naqvi T."/>
            <person name="Nengel A.M."/>
            <person name="Neupane S."/>
            <person name="Nguyen J."/>
            <person name="Nguyen J."/>
            <person name="Nwoji I.C."/>
            <person name="O'Brien T."/>
            <person name="Okusolubo T.A."/>
            <person name="Paek J."/>
            <person name="Pandithakoralag H."/>
            <person name="Parsa S."/>
            <person name="Perry C."/>
            <person name="Petrie C.R."/>
            <person name="Poteshman G.A."/>
            <person name="Quiros D."/>
            <person name="Rana S."/>
            <person name="Reister J."/>
            <person name="Reyes E."/>
            <person name="Riaz H.S."/>
            <person name="Roach T.L."/>
            <person name="Saikali A."/>
            <person name="Scalsky R."/>
            <person name="Schultz J.A."/>
            <person name="Scott C.F."/>
            <person name="Sekira M.D."/>
            <person name="Shee C.S."/>
            <person name="Shultz P."/>
            <person name="Siarez J.A."/>
            <person name="Simpson A.L."/>
            <person name="Singh S."/>
            <person name="Smith F.R."/>
            <person name="Smith S.A."/>
            <person name="Sobers S."/>
            <person name="Sobowale A.O."/>
            <person name="Somoza K.A."/>
            <person name="Song M."/>
            <person name="Spence R.N."/>
            <person name="Spruill R.A."/>
            <person name="Subedi A."/>
            <person name="Taj A.B."/>
            <person name="Thomas J."/>
            <person name="Todd J.C."/>
            <person name="Tran T."/>
            <person name="Varghese J."/>
            <person name="Vartanian E."/>
            <person name="Vega A."/>
            <person name="Vong A."/>
            <person name="Wachhaus L.E."/>
            <person name="Walter A.J."/>
            <person name="Wessel M.E."/>
            <person name="Azam A.M."/>
            <person name="Blocker D."/>
            <person name="Naeem N.-U.-A."/>
            <person name="Patel R."/>
            <person name="Shakarov P."/>
            <person name="Xie C.L."/>
            <person name="Zolnerowich N."/>
            <person name="Correa-Mendez M."/>
            <person name="Fabian M."/>
            <person name="Fishbein J."/>
            <person name="Harkles L."/>
            <person name="Reger N."/>
            <person name="Saleh S."/>
            <person name="Erill I."/>
            <person name="Caruso S.M."/>
            <person name="Garlena R.A."/>
            <person name="Russell D.A."/>
            <person name="Pope W.H."/>
            <person name="Jacobs-Sera D."/>
            <person name="Hatfull G.F."/>
        </authorList>
    </citation>
    <scope>NUCLEOTIDE SEQUENCE [LARGE SCALE GENOMIC DNA]</scope>
</reference>
<keyword evidence="2" id="KW-1185">Reference proteome</keyword>
<sequence length="58" mass="6445">MIKRAKDVTYGDVIVTPAPGLMVAKCIASNMYTMETVIRNGDERFTFGAYEPVETLDD</sequence>
<protein>
    <submittedName>
        <fullName evidence="1">Uncharacterized protein</fullName>
    </submittedName>
</protein>